<reference evidence="2 3" key="1">
    <citation type="submission" date="2024-02" db="EMBL/GenBank/DDBJ databases">
        <title>Discinaceae phylogenomics.</title>
        <authorList>
            <person name="Dirks A.C."/>
            <person name="James T.Y."/>
        </authorList>
    </citation>
    <scope>NUCLEOTIDE SEQUENCE [LARGE SCALE GENOMIC DNA]</scope>
    <source>
        <strain evidence="2 3">ACD0624</strain>
    </source>
</reference>
<proteinExistence type="predicted"/>
<feature type="compositionally biased region" description="Low complexity" evidence="1">
    <location>
        <begin position="184"/>
        <end position="193"/>
    </location>
</feature>
<comment type="caution">
    <text evidence="2">The sequence shown here is derived from an EMBL/GenBank/DDBJ whole genome shotgun (WGS) entry which is preliminary data.</text>
</comment>
<organism evidence="2 3">
    <name type="scientific">Discina gigas</name>
    <dbReference type="NCBI Taxonomy" id="1032678"/>
    <lineage>
        <taxon>Eukaryota</taxon>
        <taxon>Fungi</taxon>
        <taxon>Dikarya</taxon>
        <taxon>Ascomycota</taxon>
        <taxon>Pezizomycotina</taxon>
        <taxon>Pezizomycetes</taxon>
        <taxon>Pezizales</taxon>
        <taxon>Discinaceae</taxon>
        <taxon>Discina</taxon>
    </lineage>
</organism>
<feature type="compositionally biased region" description="Low complexity" evidence="1">
    <location>
        <begin position="58"/>
        <end position="71"/>
    </location>
</feature>
<feature type="compositionally biased region" description="Pro residues" evidence="1">
    <location>
        <begin position="73"/>
        <end position="83"/>
    </location>
</feature>
<feature type="region of interest" description="Disordered" evidence="1">
    <location>
        <begin position="43"/>
        <end position="83"/>
    </location>
</feature>
<feature type="region of interest" description="Disordered" evidence="1">
    <location>
        <begin position="497"/>
        <end position="614"/>
    </location>
</feature>
<gene>
    <name evidence="2" type="ORF">Q9L58_000923</name>
</gene>
<evidence type="ECO:0000313" key="3">
    <source>
        <dbReference type="Proteomes" id="UP001447188"/>
    </source>
</evidence>
<protein>
    <submittedName>
        <fullName evidence="2">Uncharacterized protein</fullName>
    </submittedName>
</protein>
<accession>A0ABR3GW17</accession>
<feature type="compositionally biased region" description="Pro residues" evidence="1">
    <location>
        <begin position="507"/>
        <end position="519"/>
    </location>
</feature>
<evidence type="ECO:0000313" key="2">
    <source>
        <dbReference type="EMBL" id="KAL0640095.1"/>
    </source>
</evidence>
<evidence type="ECO:0000256" key="1">
    <source>
        <dbReference type="SAM" id="MobiDB-lite"/>
    </source>
</evidence>
<dbReference type="Proteomes" id="UP001447188">
    <property type="component" value="Unassembled WGS sequence"/>
</dbReference>
<dbReference type="EMBL" id="JBBBZM010000006">
    <property type="protein sequence ID" value="KAL0640095.1"/>
    <property type="molecule type" value="Genomic_DNA"/>
</dbReference>
<name>A0ABR3GW17_9PEZI</name>
<sequence>MGKVTALAAGPVGLGISLENSRTPTPSSKAKVERIREIEPHQLQIPTIAIAAPTPDNSASKPAPQAPPKSQIHPPPPVLAFPPPVPAPESPVVVADVPKVVAPSAKYPIMATLVYPTKDQLAYQPIGHYRVTTSIIPSKVNSHPPAHPTTVRLTAPLPAPHTAPAPVKATVRPPAPPALQQYQDSSDSSPASSVHGHPLRGGGSPPISHRSSVASISTVSSSASAASGSTISIVLEQEQPIPVVEHISYKLNATNSTNSSTSSLATVSSVASSSTNRSSNYFRTEPPRTLTPETHEVDVPELSNRQPNYYRYAAPQDTAPKPVRAIMDSPNPAAKRAGPWDGMPGADPNLGAYYRNAAAAKRREANTGPAPVTPVKPKNNGVDEANLAAYYHQAEVQRRKFALEKMKHEQLETDNETSTSEVSSASEPWVDPNLAGYYRAAEAAKKKKEQEAGAKRAILRWNADKALVPSPVKEPTTMVAGRNVFFSSIRRTIPGMFHSAPHAPHVPFAPPPAPTPPPGEGAGSTLGEEDGPPDGAADSWFKNAKMGPDDSRPKASDYWTTSSETLPGAGAGEGEFPPTAPPPAPTPPLAREDSVPPSPGYYARSPRAGYGYHG</sequence>
<feature type="compositionally biased region" description="Pro residues" evidence="1">
    <location>
        <begin position="578"/>
        <end position="588"/>
    </location>
</feature>
<feature type="region of interest" description="Disordered" evidence="1">
    <location>
        <begin position="140"/>
        <end position="215"/>
    </location>
</feature>
<keyword evidence="3" id="KW-1185">Reference proteome</keyword>